<dbReference type="PANTHER" id="PTHR34216:SF7">
    <property type="entry name" value="POLY-BETA-1,6-N-ACETYL-D-GLUCOSAMINE N-DEACETYLASE"/>
    <property type="match status" value="1"/>
</dbReference>
<dbReference type="Gene3D" id="3.20.20.370">
    <property type="entry name" value="Glycoside hydrolase/deacetylase"/>
    <property type="match status" value="1"/>
</dbReference>
<reference evidence="4" key="1">
    <citation type="submission" date="2022-08" db="EMBL/GenBank/DDBJ databases">
        <title>Draft genome sequencing of Roseisolibacter agri AW1220.</title>
        <authorList>
            <person name="Tobiishi Y."/>
            <person name="Tonouchi A."/>
        </authorList>
    </citation>
    <scope>NUCLEOTIDE SEQUENCE</scope>
    <source>
        <strain evidence="4">AW1220</strain>
    </source>
</reference>
<gene>
    <name evidence="4" type="ORF">rosag_05760</name>
</gene>
<sequence length="380" mass="43758">MRLLQARHLFLRLANSIGATSLVARSDWRRHRLVILCYHGISLDDEHQWNPELYMPAAQFRDRMRRLREARYNVLPLSDAVERLYEGNLPPKSVAVTFDDGYYDFHAQALPVLREFDIPATNFVATFYSNFVRPVFDPASAYLLWKGRARGVITLGAVIPGAASMPIVTAEERTQVWRQLREHAFRERLSAQEKDELLADLAMALGIDYQAWTATRMLQQMRESELRALPSDLVDVQLHTHRHRMPDDRALFMREIADNRESLDAMVTSGEPRAHFCYPLGNHDMQSVRWLAEMDVRSATTSDPDICTPADHPLLLPRFTDTTLQPDEVFDGWVSGFYPRLRWSPSLRELRRRRRTVSPPVAEPTAARPLRATLSDVVAR</sequence>
<evidence type="ECO:0000313" key="4">
    <source>
        <dbReference type="EMBL" id="GLC24063.1"/>
    </source>
</evidence>
<dbReference type="AlphaFoldDB" id="A0AA37QC98"/>
<dbReference type="GO" id="GO:0016810">
    <property type="term" value="F:hydrolase activity, acting on carbon-nitrogen (but not peptide) bonds"/>
    <property type="evidence" value="ECO:0007669"/>
    <property type="project" value="InterPro"/>
</dbReference>
<dbReference type="InterPro" id="IPR002509">
    <property type="entry name" value="NODB_dom"/>
</dbReference>
<dbReference type="Pfam" id="PF01522">
    <property type="entry name" value="Polysacc_deac_1"/>
    <property type="match status" value="1"/>
</dbReference>
<evidence type="ECO:0000313" key="5">
    <source>
        <dbReference type="Proteomes" id="UP001161325"/>
    </source>
</evidence>
<evidence type="ECO:0000256" key="2">
    <source>
        <dbReference type="SAM" id="MobiDB-lite"/>
    </source>
</evidence>
<keyword evidence="1" id="KW-0732">Signal</keyword>
<dbReference type="RefSeq" id="WP_284348509.1">
    <property type="nucleotide sequence ID" value="NZ_BRXS01000001.1"/>
</dbReference>
<dbReference type="CDD" id="cd10918">
    <property type="entry name" value="CE4_NodB_like_5s_6s"/>
    <property type="match status" value="1"/>
</dbReference>
<comment type="caution">
    <text evidence="4">The sequence shown here is derived from an EMBL/GenBank/DDBJ whole genome shotgun (WGS) entry which is preliminary data.</text>
</comment>
<protein>
    <recommendedName>
        <fullName evidence="3">NodB homology domain-containing protein</fullName>
    </recommendedName>
</protein>
<dbReference type="InterPro" id="IPR011330">
    <property type="entry name" value="Glyco_hydro/deAcase_b/a-brl"/>
</dbReference>
<dbReference type="GO" id="GO:0005975">
    <property type="term" value="P:carbohydrate metabolic process"/>
    <property type="evidence" value="ECO:0007669"/>
    <property type="project" value="InterPro"/>
</dbReference>
<dbReference type="SUPFAM" id="SSF88713">
    <property type="entry name" value="Glycoside hydrolase/deacetylase"/>
    <property type="match status" value="1"/>
</dbReference>
<organism evidence="4 5">
    <name type="scientific">Roseisolibacter agri</name>
    <dbReference type="NCBI Taxonomy" id="2014610"/>
    <lineage>
        <taxon>Bacteria</taxon>
        <taxon>Pseudomonadati</taxon>
        <taxon>Gemmatimonadota</taxon>
        <taxon>Gemmatimonadia</taxon>
        <taxon>Gemmatimonadales</taxon>
        <taxon>Gemmatimonadaceae</taxon>
        <taxon>Roseisolibacter</taxon>
    </lineage>
</organism>
<keyword evidence="5" id="KW-1185">Reference proteome</keyword>
<feature type="region of interest" description="Disordered" evidence="2">
    <location>
        <begin position="353"/>
        <end position="380"/>
    </location>
</feature>
<accession>A0AA37QC98</accession>
<name>A0AA37QC98_9BACT</name>
<dbReference type="InterPro" id="IPR051398">
    <property type="entry name" value="Polysacch_Deacetylase"/>
</dbReference>
<dbReference type="Proteomes" id="UP001161325">
    <property type="component" value="Unassembled WGS sequence"/>
</dbReference>
<evidence type="ECO:0000259" key="3">
    <source>
        <dbReference type="Pfam" id="PF01522"/>
    </source>
</evidence>
<proteinExistence type="predicted"/>
<feature type="domain" description="NodB homology" evidence="3">
    <location>
        <begin position="87"/>
        <end position="126"/>
    </location>
</feature>
<evidence type="ECO:0000256" key="1">
    <source>
        <dbReference type="ARBA" id="ARBA00022729"/>
    </source>
</evidence>
<dbReference type="PANTHER" id="PTHR34216">
    <property type="match status" value="1"/>
</dbReference>
<dbReference type="EMBL" id="BRXS01000001">
    <property type="protein sequence ID" value="GLC24063.1"/>
    <property type="molecule type" value="Genomic_DNA"/>
</dbReference>